<dbReference type="SUPFAM" id="SSF50630">
    <property type="entry name" value="Acid proteases"/>
    <property type="match status" value="1"/>
</dbReference>
<feature type="signal peptide" evidence="1">
    <location>
        <begin position="1"/>
        <end position="15"/>
    </location>
</feature>
<evidence type="ECO:0000256" key="1">
    <source>
        <dbReference type="SAM" id="SignalP"/>
    </source>
</evidence>
<evidence type="ECO:0000313" key="4">
    <source>
        <dbReference type="Proteomes" id="UP001438707"/>
    </source>
</evidence>
<organism evidence="3 4">
    <name type="scientific">Apatococcus lobatus</name>
    <dbReference type="NCBI Taxonomy" id="904363"/>
    <lineage>
        <taxon>Eukaryota</taxon>
        <taxon>Viridiplantae</taxon>
        <taxon>Chlorophyta</taxon>
        <taxon>core chlorophytes</taxon>
        <taxon>Trebouxiophyceae</taxon>
        <taxon>Chlorellales</taxon>
        <taxon>Chlorellaceae</taxon>
        <taxon>Apatococcus</taxon>
    </lineage>
</organism>
<reference evidence="3 4" key="1">
    <citation type="journal article" date="2024" name="Nat. Commun.">
        <title>Phylogenomics reveals the evolutionary origins of lichenization in chlorophyte algae.</title>
        <authorList>
            <person name="Puginier C."/>
            <person name="Libourel C."/>
            <person name="Otte J."/>
            <person name="Skaloud P."/>
            <person name="Haon M."/>
            <person name="Grisel S."/>
            <person name="Petersen M."/>
            <person name="Berrin J.G."/>
            <person name="Delaux P.M."/>
            <person name="Dal Grande F."/>
            <person name="Keller J."/>
        </authorList>
    </citation>
    <scope>NUCLEOTIDE SEQUENCE [LARGE SCALE GENOMIC DNA]</scope>
    <source>
        <strain evidence="3 4">SAG 2145</strain>
    </source>
</reference>
<dbReference type="PROSITE" id="PS51767">
    <property type="entry name" value="PEPTIDASE_A1"/>
    <property type="match status" value="1"/>
</dbReference>
<accession>A0AAW1QT64</accession>
<protein>
    <recommendedName>
        <fullName evidence="2">Peptidase A1 domain-containing protein</fullName>
    </recommendedName>
</protein>
<dbReference type="AlphaFoldDB" id="A0AAW1QT64"/>
<feature type="domain" description="Peptidase A1" evidence="2">
    <location>
        <begin position="1"/>
        <end position="112"/>
    </location>
</feature>
<name>A0AAW1QT64_9CHLO</name>
<gene>
    <name evidence="3" type="ORF">WJX74_000041</name>
</gene>
<sequence length="119" mass="12801">MMLVYCVSLAKLINAVIPRAVYWSDAGVYNLSCDNVARFPTFSVVLDGSYFDVQPLDYTLKVNESETSSGCTSAFVGAIPGQTIILGAPFLRHWFTSYSFDGDKDAAKIGIAKAANASS</sequence>
<dbReference type="InterPro" id="IPR021109">
    <property type="entry name" value="Peptidase_aspartic_dom_sf"/>
</dbReference>
<keyword evidence="4" id="KW-1185">Reference proteome</keyword>
<proteinExistence type="predicted"/>
<dbReference type="Gene3D" id="2.40.70.10">
    <property type="entry name" value="Acid Proteases"/>
    <property type="match status" value="1"/>
</dbReference>
<comment type="caution">
    <text evidence="3">The sequence shown here is derived from an EMBL/GenBank/DDBJ whole genome shotgun (WGS) entry which is preliminary data.</text>
</comment>
<keyword evidence="1" id="KW-0732">Signal</keyword>
<dbReference type="Pfam" id="PF00026">
    <property type="entry name" value="Asp"/>
    <property type="match status" value="1"/>
</dbReference>
<feature type="chain" id="PRO_5043564921" description="Peptidase A1 domain-containing protein" evidence="1">
    <location>
        <begin position="16"/>
        <end position="119"/>
    </location>
</feature>
<evidence type="ECO:0000259" key="2">
    <source>
        <dbReference type="PROSITE" id="PS51767"/>
    </source>
</evidence>
<dbReference type="InterPro" id="IPR033121">
    <property type="entry name" value="PEPTIDASE_A1"/>
</dbReference>
<dbReference type="EMBL" id="JALJOS010000028">
    <property type="protein sequence ID" value="KAK9824711.1"/>
    <property type="molecule type" value="Genomic_DNA"/>
</dbReference>
<evidence type="ECO:0000313" key="3">
    <source>
        <dbReference type="EMBL" id="KAK9824711.1"/>
    </source>
</evidence>
<dbReference type="Proteomes" id="UP001438707">
    <property type="component" value="Unassembled WGS sequence"/>
</dbReference>